<name>A0ABQ7FUU5_DUNSA</name>
<dbReference type="EMBL" id="MU071985">
    <property type="protein sequence ID" value="KAF5825792.1"/>
    <property type="molecule type" value="Genomic_DNA"/>
</dbReference>
<keyword evidence="2" id="KW-1185">Reference proteome</keyword>
<evidence type="ECO:0000313" key="2">
    <source>
        <dbReference type="Proteomes" id="UP000815325"/>
    </source>
</evidence>
<sequence>AEAAAAAAAAGASTCMAAGSGELEAQLAAMQLMEALASAGGPLLHVTTRAQVCPLCSQRHCCPQGT</sequence>
<evidence type="ECO:0000313" key="1">
    <source>
        <dbReference type="EMBL" id="KAF5825792.1"/>
    </source>
</evidence>
<dbReference type="Proteomes" id="UP000815325">
    <property type="component" value="Unassembled WGS sequence"/>
</dbReference>
<accession>A0ABQ7FUU5</accession>
<organism evidence="1 2">
    <name type="scientific">Dunaliella salina</name>
    <name type="common">Green alga</name>
    <name type="synonym">Protococcus salinus</name>
    <dbReference type="NCBI Taxonomy" id="3046"/>
    <lineage>
        <taxon>Eukaryota</taxon>
        <taxon>Viridiplantae</taxon>
        <taxon>Chlorophyta</taxon>
        <taxon>core chlorophytes</taxon>
        <taxon>Chlorophyceae</taxon>
        <taxon>CS clade</taxon>
        <taxon>Chlamydomonadales</taxon>
        <taxon>Dunaliellaceae</taxon>
        <taxon>Dunaliella</taxon>
    </lineage>
</organism>
<comment type="caution">
    <text evidence="1">The sequence shown here is derived from an EMBL/GenBank/DDBJ whole genome shotgun (WGS) entry which is preliminary data.</text>
</comment>
<proteinExistence type="predicted"/>
<gene>
    <name evidence="1" type="ORF">DUNSADRAFT_6940</name>
</gene>
<protein>
    <submittedName>
        <fullName evidence="1">Uncharacterized protein</fullName>
    </submittedName>
</protein>
<feature type="non-terminal residue" evidence="1">
    <location>
        <position position="1"/>
    </location>
</feature>
<reference evidence="1" key="1">
    <citation type="submission" date="2017-08" db="EMBL/GenBank/DDBJ databases">
        <authorList>
            <person name="Polle J.E."/>
            <person name="Barry K."/>
            <person name="Cushman J."/>
            <person name="Schmutz J."/>
            <person name="Tran D."/>
            <person name="Hathwaick L.T."/>
            <person name="Yim W.C."/>
            <person name="Jenkins J."/>
            <person name="Mckie-Krisberg Z.M."/>
            <person name="Prochnik S."/>
            <person name="Lindquist E."/>
            <person name="Dockter R.B."/>
            <person name="Adam C."/>
            <person name="Molina H."/>
            <person name="Bunkerborg J."/>
            <person name="Jin E."/>
            <person name="Buchheim M."/>
            <person name="Magnuson J."/>
        </authorList>
    </citation>
    <scope>NUCLEOTIDE SEQUENCE</scope>
    <source>
        <strain evidence="1">CCAP 19/18</strain>
    </source>
</reference>